<keyword evidence="2" id="KW-1185">Reference proteome</keyword>
<reference evidence="2" key="2">
    <citation type="journal article" date="2017" name="Nat. Plants">
        <title>The Aegilops tauschii genome reveals multiple impacts of transposons.</title>
        <authorList>
            <person name="Zhao G."/>
            <person name="Zou C."/>
            <person name="Li K."/>
            <person name="Wang K."/>
            <person name="Li T."/>
            <person name="Gao L."/>
            <person name="Zhang X."/>
            <person name="Wang H."/>
            <person name="Yang Z."/>
            <person name="Liu X."/>
            <person name="Jiang W."/>
            <person name="Mao L."/>
            <person name="Kong X."/>
            <person name="Jiao Y."/>
            <person name="Jia J."/>
        </authorList>
    </citation>
    <scope>NUCLEOTIDE SEQUENCE [LARGE SCALE GENOMIC DNA]</scope>
    <source>
        <strain evidence="2">cv. AL8/78</strain>
    </source>
</reference>
<organism evidence="1 2">
    <name type="scientific">Aegilops tauschii subsp. strangulata</name>
    <name type="common">Goatgrass</name>
    <dbReference type="NCBI Taxonomy" id="200361"/>
    <lineage>
        <taxon>Eukaryota</taxon>
        <taxon>Viridiplantae</taxon>
        <taxon>Streptophyta</taxon>
        <taxon>Embryophyta</taxon>
        <taxon>Tracheophyta</taxon>
        <taxon>Spermatophyta</taxon>
        <taxon>Magnoliopsida</taxon>
        <taxon>Liliopsida</taxon>
        <taxon>Poales</taxon>
        <taxon>Poaceae</taxon>
        <taxon>BOP clade</taxon>
        <taxon>Pooideae</taxon>
        <taxon>Triticodae</taxon>
        <taxon>Triticeae</taxon>
        <taxon>Triticinae</taxon>
        <taxon>Aegilops</taxon>
    </lineage>
</organism>
<proteinExistence type="predicted"/>
<dbReference type="EnsemblPlants" id="AET4Gv20588600.1">
    <property type="protein sequence ID" value="AET4Gv20588600.1"/>
    <property type="gene ID" value="AET4Gv20588600"/>
</dbReference>
<name>A0A453IK90_AEGTS</name>
<dbReference type="STRING" id="200361.A0A453IK90"/>
<sequence>MRSFFWDGKDKVNGGQCLVAWDTICRPKCYGGLGIKNLNWQALALRVRWEWLKRTEPNSPWQGLHMIEDRDTRELFDSLVHIDVGVGDGLLFWRDRWIHGFIVTDIAPLLQDTIHAQVANRWTVQQALINDRLREDCQVASFMAQMQLVHLCHAITIVDINQEQHDEFTWTCTPSGQYSASGIYASLCSGLPRSPMGARVWRSWGAAQVQDLRLAGDAV</sequence>
<reference evidence="1" key="5">
    <citation type="journal article" date="2021" name="G3 (Bethesda)">
        <title>Aegilops tauschii genome assembly Aet v5.0 features greater sequence contiguity and improved annotation.</title>
        <authorList>
            <person name="Wang L."/>
            <person name="Zhu T."/>
            <person name="Rodriguez J.C."/>
            <person name="Deal K.R."/>
            <person name="Dubcovsky J."/>
            <person name="McGuire P.E."/>
            <person name="Lux T."/>
            <person name="Spannagl M."/>
            <person name="Mayer K.F.X."/>
            <person name="Baldrich P."/>
            <person name="Meyers B.C."/>
            <person name="Huo N."/>
            <person name="Gu Y.Q."/>
            <person name="Zhou H."/>
            <person name="Devos K.M."/>
            <person name="Bennetzen J.L."/>
            <person name="Unver T."/>
            <person name="Budak H."/>
            <person name="Gulick P.J."/>
            <person name="Galiba G."/>
            <person name="Kalapos B."/>
            <person name="Nelson D.R."/>
            <person name="Li P."/>
            <person name="You F.M."/>
            <person name="Luo M.C."/>
            <person name="Dvorak J."/>
        </authorList>
    </citation>
    <scope>NUCLEOTIDE SEQUENCE [LARGE SCALE GENOMIC DNA]</scope>
    <source>
        <strain evidence="1">cv. AL8/78</strain>
    </source>
</reference>
<reference evidence="1" key="4">
    <citation type="submission" date="2019-03" db="UniProtKB">
        <authorList>
            <consortium name="EnsemblPlants"/>
        </authorList>
    </citation>
    <scope>IDENTIFICATION</scope>
</reference>
<evidence type="ECO:0000313" key="2">
    <source>
        <dbReference type="Proteomes" id="UP000015105"/>
    </source>
</evidence>
<dbReference type="Proteomes" id="UP000015105">
    <property type="component" value="Chromosome 4D"/>
</dbReference>
<accession>A0A453IK90</accession>
<reference evidence="2" key="1">
    <citation type="journal article" date="2014" name="Science">
        <title>Ancient hybridizations among the ancestral genomes of bread wheat.</title>
        <authorList>
            <consortium name="International Wheat Genome Sequencing Consortium,"/>
            <person name="Marcussen T."/>
            <person name="Sandve S.R."/>
            <person name="Heier L."/>
            <person name="Spannagl M."/>
            <person name="Pfeifer M."/>
            <person name="Jakobsen K.S."/>
            <person name="Wulff B.B."/>
            <person name="Steuernagel B."/>
            <person name="Mayer K.F."/>
            <person name="Olsen O.A."/>
        </authorList>
    </citation>
    <scope>NUCLEOTIDE SEQUENCE [LARGE SCALE GENOMIC DNA]</scope>
    <source>
        <strain evidence="2">cv. AL8/78</strain>
    </source>
</reference>
<dbReference type="Gramene" id="AET4Gv20588600.1">
    <property type="protein sequence ID" value="AET4Gv20588600.1"/>
    <property type="gene ID" value="AET4Gv20588600"/>
</dbReference>
<reference evidence="1" key="3">
    <citation type="journal article" date="2017" name="Nature">
        <title>Genome sequence of the progenitor of the wheat D genome Aegilops tauschii.</title>
        <authorList>
            <person name="Luo M.C."/>
            <person name="Gu Y.Q."/>
            <person name="Puiu D."/>
            <person name="Wang H."/>
            <person name="Twardziok S.O."/>
            <person name="Deal K.R."/>
            <person name="Huo N."/>
            <person name="Zhu T."/>
            <person name="Wang L."/>
            <person name="Wang Y."/>
            <person name="McGuire P.E."/>
            <person name="Liu S."/>
            <person name="Long H."/>
            <person name="Ramasamy R.K."/>
            <person name="Rodriguez J.C."/>
            <person name="Van S.L."/>
            <person name="Yuan L."/>
            <person name="Wang Z."/>
            <person name="Xia Z."/>
            <person name="Xiao L."/>
            <person name="Anderson O.D."/>
            <person name="Ouyang S."/>
            <person name="Liang Y."/>
            <person name="Zimin A.V."/>
            <person name="Pertea G."/>
            <person name="Qi P."/>
            <person name="Bennetzen J.L."/>
            <person name="Dai X."/>
            <person name="Dawson M.W."/>
            <person name="Muller H.G."/>
            <person name="Kugler K."/>
            <person name="Rivarola-Duarte L."/>
            <person name="Spannagl M."/>
            <person name="Mayer K.F.X."/>
            <person name="Lu F.H."/>
            <person name="Bevan M.W."/>
            <person name="Leroy P."/>
            <person name="Li P."/>
            <person name="You F.M."/>
            <person name="Sun Q."/>
            <person name="Liu Z."/>
            <person name="Lyons E."/>
            <person name="Wicker T."/>
            <person name="Salzberg S.L."/>
            <person name="Devos K.M."/>
            <person name="Dvorak J."/>
        </authorList>
    </citation>
    <scope>NUCLEOTIDE SEQUENCE [LARGE SCALE GENOMIC DNA]</scope>
    <source>
        <strain evidence="1">cv. AL8/78</strain>
    </source>
</reference>
<dbReference type="AlphaFoldDB" id="A0A453IK90"/>
<protein>
    <submittedName>
        <fullName evidence="1">Uncharacterized protein</fullName>
    </submittedName>
</protein>
<evidence type="ECO:0000313" key="1">
    <source>
        <dbReference type="EnsemblPlants" id="AET4Gv20588600.1"/>
    </source>
</evidence>